<dbReference type="PANTHER" id="PTHR31358:SF44">
    <property type="entry name" value="ASPARTATE CARBAMOYLTRANSFERASE, CHLOROPLASTIC"/>
    <property type="match status" value="1"/>
</dbReference>
<dbReference type="EMBL" id="AYRZ02000011">
    <property type="protein sequence ID" value="PHT69468.1"/>
    <property type="molecule type" value="Genomic_DNA"/>
</dbReference>
<dbReference type="GO" id="GO:0071004">
    <property type="term" value="C:U2-type prespliceosome"/>
    <property type="evidence" value="ECO:0000318"/>
    <property type="project" value="GO_Central"/>
</dbReference>
<feature type="compositionally biased region" description="Polar residues" evidence="1">
    <location>
        <begin position="76"/>
        <end position="88"/>
    </location>
</feature>
<feature type="compositionally biased region" description="Polar residues" evidence="1">
    <location>
        <begin position="1"/>
        <end position="15"/>
    </location>
</feature>
<dbReference type="GO" id="GO:0000398">
    <property type="term" value="P:mRNA splicing, via spliceosome"/>
    <property type="evidence" value="ECO:0000318"/>
    <property type="project" value="GO_Central"/>
</dbReference>
<keyword evidence="3" id="KW-1185">Reference proteome</keyword>
<feature type="compositionally biased region" description="Basic residues" evidence="1">
    <location>
        <begin position="91"/>
        <end position="102"/>
    </location>
</feature>
<accession>A0A2G2YI82</accession>
<dbReference type="Proteomes" id="UP000222542">
    <property type="component" value="Unassembled WGS sequence"/>
</dbReference>
<dbReference type="GO" id="GO:0005685">
    <property type="term" value="C:U1 snRNP"/>
    <property type="evidence" value="ECO:0000318"/>
    <property type="project" value="GO_Central"/>
</dbReference>
<name>A0A2G2YI82_CAPAN</name>
<proteinExistence type="predicted"/>
<dbReference type="Gene3D" id="1.10.10.440">
    <property type="entry name" value="FF domain"/>
    <property type="match status" value="1"/>
</dbReference>
<reference evidence="2 3" key="1">
    <citation type="journal article" date="2014" name="Nat. Genet.">
        <title>Genome sequence of the hot pepper provides insights into the evolution of pungency in Capsicum species.</title>
        <authorList>
            <person name="Kim S."/>
            <person name="Park M."/>
            <person name="Yeom S.I."/>
            <person name="Kim Y.M."/>
            <person name="Lee J.M."/>
            <person name="Lee H.A."/>
            <person name="Seo E."/>
            <person name="Choi J."/>
            <person name="Cheong K."/>
            <person name="Kim K.T."/>
            <person name="Jung K."/>
            <person name="Lee G.W."/>
            <person name="Oh S.K."/>
            <person name="Bae C."/>
            <person name="Kim S.B."/>
            <person name="Lee H.Y."/>
            <person name="Kim S.Y."/>
            <person name="Kim M.S."/>
            <person name="Kang B.C."/>
            <person name="Jo Y.D."/>
            <person name="Yang H.B."/>
            <person name="Jeong H.J."/>
            <person name="Kang W.H."/>
            <person name="Kwon J.K."/>
            <person name="Shin C."/>
            <person name="Lim J.Y."/>
            <person name="Park J.H."/>
            <person name="Huh J.H."/>
            <person name="Kim J.S."/>
            <person name="Kim B.D."/>
            <person name="Cohen O."/>
            <person name="Paran I."/>
            <person name="Suh M.C."/>
            <person name="Lee S.B."/>
            <person name="Kim Y.K."/>
            <person name="Shin Y."/>
            <person name="Noh S.J."/>
            <person name="Park J."/>
            <person name="Seo Y.S."/>
            <person name="Kwon S.Y."/>
            <person name="Kim H.A."/>
            <person name="Park J.M."/>
            <person name="Kim H.J."/>
            <person name="Choi S.B."/>
            <person name="Bosland P.W."/>
            <person name="Reeves G."/>
            <person name="Jo S.H."/>
            <person name="Lee B.W."/>
            <person name="Cho H.T."/>
            <person name="Choi H.S."/>
            <person name="Lee M.S."/>
            <person name="Yu Y."/>
            <person name="Do Choi Y."/>
            <person name="Park B.S."/>
            <person name="van Deynze A."/>
            <person name="Ashrafi H."/>
            <person name="Hill T."/>
            <person name="Kim W.T."/>
            <person name="Pai H.S."/>
            <person name="Ahn H.K."/>
            <person name="Yeam I."/>
            <person name="Giovannoni J.J."/>
            <person name="Rose J.K."/>
            <person name="Sorensen I."/>
            <person name="Lee S.J."/>
            <person name="Kim R.W."/>
            <person name="Choi I.Y."/>
            <person name="Choi B.S."/>
            <person name="Lim J.S."/>
            <person name="Lee Y.H."/>
            <person name="Choi D."/>
        </authorList>
    </citation>
    <scope>NUCLEOTIDE SEQUENCE [LARGE SCALE GENOMIC DNA]</scope>
    <source>
        <strain evidence="3">cv. CM334</strain>
    </source>
</reference>
<dbReference type="STRING" id="4072.A0A2G2YI82"/>
<reference evidence="2 3" key="2">
    <citation type="journal article" date="2017" name="Genome Biol.">
        <title>New reference genome sequences of hot pepper reveal the massive evolution of plant disease-resistance genes by retroduplication.</title>
        <authorList>
            <person name="Kim S."/>
            <person name="Park J."/>
            <person name="Yeom S.I."/>
            <person name="Kim Y.M."/>
            <person name="Seo E."/>
            <person name="Kim K.T."/>
            <person name="Kim M.S."/>
            <person name="Lee J.M."/>
            <person name="Cheong K."/>
            <person name="Shin H.S."/>
            <person name="Kim S.B."/>
            <person name="Han K."/>
            <person name="Lee J."/>
            <person name="Park M."/>
            <person name="Lee H.A."/>
            <person name="Lee H.Y."/>
            <person name="Lee Y."/>
            <person name="Oh S."/>
            <person name="Lee J.H."/>
            <person name="Choi E."/>
            <person name="Choi E."/>
            <person name="Lee S.E."/>
            <person name="Jeon J."/>
            <person name="Kim H."/>
            <person name="Choi G."/>
            <person name="Song H."/>
            <person name="Lee J."/>
            <person name="Lee S.C."/>
            <person name="Kwon J.K."/>
            <person name="Lee H.Y."/>
            <person name="Koo N."/>
            <person name="Hong Y."/>
            <person name="Kim R.W."/>
            <person name="Kang W.H."/>
            <person name="Huh J.H."/>
            <person name="Kang B.C."/>
            <person name="Yang T.J."/>
            <person name="Lee Y.H."/>
            <person name="Bennetzen J.L."/>
            <person name="Choi D."/>
        </authorList>
    </citation>
    <scope>NUCLEOTIDE SEQUENCE [LARGE SCALE GENOMIC DNA]</scope>
    <source>
        <strain evidence="3">cv. CM334</strain>
    </source>
</reference>
<feature type="region of interest" description="Disordered" evidence="1">
    <location>
        <begin position="76"/>
        <end position="109"/>
    </location>
</feature>
<dbReference type="GO" id="GO:0008017">
    <property type="term" value="F:microtubule binding"/>
    <property type="evidence" value="ECO:0007669"/>
    <property type="project" value="InterPro"/>
</dbReference>
<dbReference type="GO" id="GO:0003723">
    <property type="term" value="F:RNA binding"/>
    <property type="evidence" value="ECO:0000318"/>
    <property type="project" value="GO_Central"/>
</dbReference>
<sequence>MASEVSSMLRNQVAETASAKEEASILQAKLDSRTRRLEAEKNELQSVLEKTPSPPLKSKEVSSWRSVSLLSRSFYDSGSGKKNVTDLSKSPHGHIKKFHPKKSGRDSSRDLSVPMLIRTIRRLTKEKVGVTYVVVEEEAYRKRDVLLCLIVHQNSTHGAAENVGTAAKSNSIMHEPGSASWTSICWFTCSTSCVFYPVWYFGYYISYAVVASVLLGDAILWHLSVTELLAARRDALQSTVIRLRKSSCNNIEGINSDKSIDSERPSLALRSSSRHSVVQEPKVGSSYIDRNLEHNSSLVVCSSSGLESQGENLSDPRITSMLKRKERHTDCELANLLQDEGLDPNFSVMLKKNGLNPMILALLQRSSLDADREHCDSNPPITGSNDVEDVLPNHISFSKELRIQGLGKWLQLLDSKFEFLKVELIEIRVKELEGVHSDYGDTHEDPKFVIKKPPIPPLAGPTPSAIPSMSLEPMLPAQQAQPYGSGSSQQFLPLGHANVAMSQPSQILFPQPMQQNVKKDAAITEIGGATPSDEKIVELGPLVYESKAEAKSAFKTLLESANIGKAISIIEHDEHFKAVEQVKDPEELSENYVEKLENKEHAKALEEQKRNRVKYLEFLKSCDFIKEYICDLESEEEEQRKLRMIKDFAVYPVVSSNTSGSTAKNLFTDVMDELEKQVK</sequence>
<evidence type="ECO:0000313" key="3">
    <source>
        <dbReference type="Proteomes" id="UP000222542"/>
    </source>
</evidence>
<dbReference type="PANTHER" id="PTHR31358">
    <property type="entry name" value="PROTEIN WVD2-LIKE 4"/>
    <property type="match status" value="1"/>
</dbReference>
<feature type="region of interest" description="Disordered" evidence="1">
    <location>
        <begin position="1"/>
        <end position="24"/>
    </location>
</feature>
<comment type="caution">
    <text evidence="2">The sequence shown here is derived from an EMBL/GenBank/DDBJ whole genome shotgun (WGS) entry which is preliminary data.</text>
</comment>
<dbReference type="InterPro" id="IPR036517">
    <property type="entry name" value="FF_domain_sf"/>
</dbReference>
<organism evidence="2 3">
    <name type="scientific">Capsicum annuum</name>
    <name type="common">Capsicum pepper</name>
    <dbReference type="NCBI Taxonomy" id="4072"/>
    <lineage>
        <taxon>Eukaryota</taxon>
        <taxon>Viridiplantae</taxon>
        <taxon>Streptophyta</taxon>
        <taxon>Embryophyta</taxon>
        <taxon>Tracheophyta</taxon>
        <taxon>Spermatophyta</taxon>
        <taxon>Magnoliopsida</taxon>
        <taxon>eudicotyledons</taxon>
        <taxon>Gunneridae</taxon>
        <taxon>Pentapetalae</taxon>
        <taxon>asterids</taxon>
        <taxon>lamiids</taxon>
        <taxon>Solanales</taxon>
        <taxon>Solanaceae</taxon>
        <taxon>Solanoideae</taxon>
        <taxon>Capsiceae</taxon>
        <taxon>Capsicum</taxon>
    </lineage>
</organism>
<evidence type="ECO:0000313" key="2">
    <source>
        <dbReference type="EMBL" id="PHT69468.1"/>
    </source>
</evidence>
<protein>
    <submittedName>
        <fullName evidence="2">Uncharacterized protein</fullName>
    </submittedName>
</protein>
<dbReference type="InterPro" id="IPR044833">
    <property type="entry name" value="WDL5/6"/>
</dbReference>
<dbReference type="Gramene" id="PHT69468">
    <property type="protein sequence ID" value="PHT69468"/>
    <property type="gene ID" value="T459_28955"/>
</dbReference>
<evidence type="ECO:0000256" key="1">
    <source>
        <dbReference type="SAM" id="MobiDB-lite"/>
    </source>
</evidence>
<gene>
    <name evidence="2" type="ORF">T459_28955</name>
</gene>
<dbReference type="SUPFAM" id="SSF81698">
    <property type="entry name" value="FF domain"/>
    <property type="match status" value="1"/>
</dbReference>
<dbReference type="AlphaFoldDB" id="A0A2G2YI82"/>